<dbReference type="STRING" id="64969.SAMN02745127_02934"/>
<dbReference type="PIRSF" id="PIRSF002741">
    <property type="entry name" value="MppA"/>
    <property type="match status" value="1"/>
</dbReference>
<dbReference type="InterPro" id="IPR030678">
    <property type="entry name" value="Peptide/Ni-bd"/>
</dbReference>
<dbReference type="Gene3D" id="3.40.190.10">
    <property type="entry name" value="Periplasmic binding protein-like II"/>
    <property type="match status" value="1"/>
</dbReference>
<dbReference type="GO" id="GO:0030288">
    <property type="term" value="C:outer membrane-bounded periplasmic space"/>
    <property type="evidence" value="ECO:0007669"/>
    <property type="project" value="TreeGrafter"/>
</dbReference>
<accession>A0A1T4SCB1</accession>
<dbReference type="PANTHER" id="PTHR30290:SF64">
    <property type="entry name" value="ABC TRANSPORTER PERIPLASMIC BINDING PROTEIN"/>
    <property type="match status" value="1"/>
</dbReference>
<dbReference type="GO" id="GO:0043190">
    <property type="term" value="C:ATP-binding cassette (ABC) transporter complex"/>
    <property type="evidence" value="ECO:0007669"/>
    <property type="project" value="InterPro"/>
</dbReference>
<sequence>MFKHCLQHLQRHRLNLASILLSISTVCVGLTAQTSFANEPATIKKQHGLSIYGDLKYSADFKHFNYVNPKAPKGGTLKQASLGSFDSLNPFIIKGVPAAGIGLIYDTLLEQSADEAFSEYGLLAESVQLSADGKGIIFNLRTEAKFHDGKPVTAEDVKFTFETLMAEGRPFYRAYYADIEQINVLSAQQVQFRFKTDQNRELPLIIGQVPILPKHYWATQAFDKTTLTPPIGSGPYSIGKIDNGRSITYQRNQDYWGKDLAINVGRHNFDQIIYEYYRDSTVALEAFKAGNLNFRQENSSKFWATAYDSPALTDGSMVKAEIQHQNPTGMQAFAFNLRREPFQNKAVREALNLAFDFEWTNKNLFYGAYTRTSSYFSNSELASSGLPSDAEKALLMPFKDQIAPTVFTQPFVLNKTKGDGNIRTELREAARLLNSAGWVVKNGKRVDQNGKPVEIEMLLYDSSFERIVHPFKKNLERLGITLNIRVVDTSQYINRVRSFDFDMIVHSIGQSNSPGNEQREFWHSEYANKPDSSNIMGIQNAVVDALVEQIIVAKDRQSLINLCRALDRVLLSEHYLIPHWGITQYRVAYRKEIQRPAQNPPYSLATDTWWYQEN</sequence>
<evidence type="ECO:0000256" key="2">
    <source>
        <dbReference type="SAM" id="SignalP"/>
    </source>
</evidence>
<dbReference type="GO" id="GO:0015833">
    <property type="term" value="P:peptide transport"/>
    <property type="evidence" value="ECO:0007669"/>
    <property type="project" value="TreeGrafter"/>
</dbReference>
<keyword evidence="5" id="KW-1185">Reference proteome</keyword>
<dbReference type="Gene3D" id="3.10.105.10">
    <property type="entry name" value="Dipeptide-binding Protein, Domain 3"/>
    <property type="match status" value="1"/>
</dbReference>
<evidence type="ECO:0000313" key="4">
    <source>
        <dbReference type="EMBL" id="OPX55046.1"/>
    </source>
</evidence>
<dbReference type="AlphaFoldDB" id="A0A1T4SCB1"/>
<dbReference type="InterPro" id="IPR039424">
    <property type="entry name" value="SBP_5"/>
</dbReference>
<feature type="signal peptide" evidence="2">
    <location>
        <begin position="1"/>
        <end position="37"/>
    </location>
</feature>
<comment type="caution">
    <text evidence="4">The sequence shown here is derived from an EMBL/GenBank/DDBJ whole genome shotgun (WGS) entry which is preliminary data.</text>
</comment>
<reference evidence="4 5" key="1">
    <citation type="submission" date="2017-01" db="EMBL/GenBank/DDBJ databases">
        <title>Genome Sequencing of a Marine Spirillum, Oceanospirillum multiglobuliferum ATCC 33336, from Japan.</title>
        <authorList>
            <person name="Carney J.G."/>
            <person name="Trachtenberg A.M."/>
            <person name="Rheaume B.A."/>
            <person name="Linnane J.D."/>
            <person name="Pitts N.L."/>
            <person name="Mykles D.L."/>
            <person name="Maclea K.S."/>
        </authorList>
    </citation>
    <scope>NUCLEOTIDE SEQUENCE [LARGE SCALE GENOMIC DNA]</scope>
    <source>
        <strain evidence="4 5">ATCC 33336</strain>
    </source>
</reference>
<name>A0A1T4SCB1_9GAMM</name>
<dbReference type="CDD" id="cd08497">
    <property type="entry name" value="MbnE-like"/>
    <property type="match status" value="1"/>
</dbReference>
<evidence type="ECO:0000259" key="3">
    <source>
        <dbReference type="Pfam" id="PF00496"/>
    </source>
</evidence>
<dbReference type="OrthoDB" id="9803988at2"/>
<feature type="domain" description="Solute-binding protein family 5" evidence="3">
    <location>
        <begin position="121"/>
        <end position="523"/>
    </location>
</feature>
<keyword evidence="1 2" id="KW-0732">Signal</keyword>
<dbReference type="SUPFAM" id="SSF53850">
    <property type="entry name" value="Periplasmic binding protein-like II"/>
    <property type="match status" value="1"/>
</dbReference>
<dbReference type="GO" id="GO:0042884">
    <property type="term" value="P:microcin transport"/>
    <property type="evidence" value="ECO:0007669"/>
    <property type="project" value="TreeGrafter"/>
</dbReference>
<dbReference type="PANTHER" id="PTHR30290">
    <property type="entry name" value="PERIPLASMIC BINDING COMPONENT OF ABC TRANSPORTER"/>
    <property type="match status" value="1"/>
</dbReference>
<dbReference type="Pfam" id="PF00496">
    <property type="entry name" value="SBP_bac_5"/>
    <property type="match status" value="1"/>
</dbReference>
<gene>
    <name evidence="4" type="ORF">BTE48_11250</name>
</gene>
<evidence type="ECO:0000256" key="1">
    <source>
        <dbReference type="ARBA" id="ARBA00022729"/>
    </source>
</evidence>
<dbReference type="EMBL" id="MTSM01000014">
    <property type="protein sequence ID" value="OPX55046.1"/>
    <property type="molecule type" value="Genomic_DNA"/>
</dbReference>
<dbReference type="InterPro" id="IPR000914">
    <property type="entry name" value="SBP_5_dom"/>
</dbReference>
<dbReference type="RefSeq" id="WP_078746449.1">
    <property type="nucleotide sequence ID" value="NZ_FUXG01000028.1"/>
</dbReference>
<protein>
    <recommendedName>
        <fullName evidence="3">Solute-binding protein family 5 domain-containing protein</fullName>
    </recommendedName>
</protein>
<dbReference type="FunFam" id="3.10.105.10:FF:000005">
    <property type="entry name" value="ABC transporter substrate-binding protein"/>
    <property type="match status" value="1"/>
</dbReference>
<evidence type="ECO:0000313" key="5">
    <source>
        <dbReference type="Proteomes" id="UP000191418"/>
    </source>
</evidence>
<proteinExistence type="predicted"/>
<dbReference type="GO" id="GO:1904680">
    <property type="term" value="F:peptide transmembrane transporter activity"/>
    <property type="evidence" value="ECO:0007669"/>
    <property type="project" value="TreeGrafter"/>
</dbReference>
<dbReference type="Proteomes" id="UP000191418">
    <property type="component" value="Unassembled WGS sequence"/>
</dbReference>
<feature type="chain" id="PRO_5013001622" description="Solute-binding protein family 5 domain-containing protein" evidence="2">
    <location>
        <begin position="38"/>
        <end position="614"/>
    </location>
</feature>
<organism evidence="4 5">
    <name type="scientific">Oceanospirillum multiglobuliferum</name>
    <dbReference type="NCBI Taxonomy" id="64969"/>
    <lineage>
        <taxon>Bacteria</taxon>
        <taxon>Pseudomonadati</taxon>
        <taxon>Pseudomonadota</taxon>
        <taxon>Gammaproteobacteria</taxon>
        <taxon>Oceanospirillales</taxon>
        <taxon>Oceanospirillaceae</taxon>
        <taxon>Oceanospirillum</taxon>
    </lineage>
</organism>